<dbReference type="GO" id="GO:0015035">
    <property type="term" value="F:protein-disulfide reductase activity"/>
    <property type="evidence" value="ECO:0007669"/>
    <property type="project" value="InterPro"/>
</dbReference>
<dbReference type="EMBL" id="CP066681">
    <property type="protein sequence ID" value="QQG35481.1"/>
    <property type="molecule type" value="Genomic_DNA"/>
</dbReference>
<dbReference type="AlphaFoldDB" id="A0A7T5UGZ9"/>
<evidence type="ECO:0000313" key="2">
    <source>
        <dbReference type="EMBL" id="QQG35481.1"/>
    </source>
</evidence>
<organism evidence="2 3">
    <name type="scientific">Micavibrio aeruginosavorus</name>
    <dbReference type="NCBI Taxonomy" id="349221"/>
    <lineage>
        <taxon>Bacteria</taxon>
        <taxon>Pseudomonadati</taxon>
        <taxon>Bdellovibrionota</taxon>
        <taxon>Bdellovibrionia</taxon>
        <taxon>Bdellovibrionales</taxon>
        <taxon>Pseudobdellovibrionaceae</taxon>
        <taxon>Micavibrio</taxon>
    </lineage>
</organism>
<evidence type="ECO:0000313" key="3">
    <source>
        <dbReference type="Proteomes" id="UP000595362"/>
    </source>
</evidence>
<evidence type="ECO:0000259" key="1">
    <source>
        <dbReference type="Pfam" id="PF13761"/>
    </source>
</evidence>
<sequence length="335" mass="39476">MSNLAEKQGVWFVYDGECPMCSMAAHAFRIKQQHGSLHLINARETKDDPLIEEINWRELGLDEGMVIYCEDRFYHGKDALRFMARYGDTKGVLNWFNKIMFWTNAQSKIFYPWLRGTRNLLLRLRKVGRIDNLNKKDEPTFKSIFGEFWNSLPPVIKKHYANRPYTDDLTIVEGTLDVMCKPPLIWLAPLVKLMGQVPAHNEANVPVTVRFQSDRDSKAFHLNRMFHFKDAKPYAFRSRMLQITDNEVIEVMRYGLGWKMLYLWDGHKVILQHRGYAMRAFGHFIPVPLTLLMGEGYAEEIPVDDEIFDMMTHITHPWWGKIYEYKGRFRMTQEA</sequence>
<dbReference type="Pfam" id="PF13761">
    <property type="entry name" value="DUF4166"/>
    <property type="match status" value="1"/>
</dbReference>
<protein>
    <submittedName>
        <fullName evidence="2">DUF4166 domain-containing protein</fullName>
    </submittedName>
</protein>
<name>A0A7T5UGZ9_9BACT</name>
<dbReference type="Proteomes" id="UP000595362">
    <property type="component" value="Chromosome"/>
</dbReference>
<reference evidence="2 3" key="1">
    <citation type="submission" date="2020-07" db="EMBL/GenBank/DDBJ databases">
        <title>Huge and variable diversity of episymbiotic CPR bacteria and DPANN archaea in groundwater ecosystems.</title>
        <authorList>
            <person name="He C.Y."/>
            <person name="Keren R."/>
            <person name="Whittaker M."/>
            <person name="Farag I.F."/>
            <person name="Doudna J."/>
            <person name="Cate J.H.D."/>
            <person name="Banfield J.F."/>
        </authorList>
    </citation>
    <scope>NUCLEOTIDE SEQUENCE [LARGE SCALE GENOMIC DNA]</scope>
    <source>
        <strain evidence="2">NC_groundwater_70_Ag_B-0.1um_54_66</strain>
    </source>
</reference>
<gene>
    <name evidence="2" type="ORF">HYS17_08030</name>
</gene>
<dbReference type="InterPro" id="IPR007263">
    <property type="entry name" value="DCC1-like"/>
</dbReference>
<feature type="domain" description="DUF4166" evidence="1">
    <location>
        <begin position="152"/>
        <end position="329"/>
    </location>
</feature>
<proteinExistence type="predicted"/>
<dbReference type="InterPro" id="IPR025311">
    <property type="entry name" value="DUF4166"/>
</dbReference>
<dbReference type="Pfam" id="PF04134">
    <property type="entry name" value="DCC1-like"/>
    <property type="match status" value="1"/>
</dbReference>
<accession>A0A7T5UGZ9</accession>